<feature type="compositionally biased region" description="Basic residues" evidence="1">
    <location>
        <begin position="228"/>
        <end position="245"/>
    </location>
</feature>
<feature type="region of interest" description="Disordered" evidence="1">
    <location>
        <begin position="192"/>
        <end position="254"/>
    </location>
</feature>
<name>A0AAD4SHD3_9MAGN</name>
<feature type="compositionally biased region" description="Basic and acidic residues" evidence="1">
    <location>
        <begin position="202"/>
        <end position="227"/>
    </location>
</feature>
<proteinExistence type="predicted"/>
<evidence type="ECO:0000313" key="2">
    <source>
        <dbReference type="EMBL" id="KAI3906788.1"/>
    </source>
</evidence>
<accession>A0AAD4SHD3</accession>
<dbReference type="AlphaFoldDB" id="A0AAD4SHD3"/>
<gene>
    <name evidence="2" type="ORF">MKW98_004821</name>
</gene>
<evidence type="ECO:0000256" key="1">
    <source>
        <dbReference type="SAM" id="MobiDB-lite"/>
    </source>
</evidence>
<comment type="caution">
    <text evidence="2">The sequence shown here is derived from an EMBL/GenBank/DDBJ whole genome shotgun (WGS) entry which is preliminary data.</text>
</comment>
<dbReference type="Proteomes" id="UP001202328">
    <property type="component" value="Unassembled WGS sequence"/>
</dbReference>
<sequence length="254" mass="29874">MEGGQRLEFRWLGDKVPKDSLNSTVDVRSWRWDPNGVFLVESCYKGLQQSSGATKYTVPSLLVVCGLCRQVPRGVHHCVELKRRGKIQMLLLSCDNLFVVDLVNGVKQPTEVNGQDFIDLVLKIREDLNKHFGPDWEVEQNDREGLFLVDYLSYLGWLLENDDEFCKENYFDFTSRYSYYRDVDGPPYEKLAKIPKEQLSPRTHDRMHDKRELKWTELSPDEREARKQAKIQKYKRKKQNRKARKAQLLDAEED</sequence>
<dbReference type="EMBL" id="JAJJMB010010713">
    <property type="protein sequence ID" value="KAI3906788.1"/>
    <property type="molecule type" value="Genomic_DNA"/>
</dbReference>
<keyword evidence="3" id="KW-1185">Reference proteome</keyword>
<protein>
    <submittedName>
        <fullName evidence="2">Uncharacterized protein</fullName>
    </submittedName>
</protein>
<organism evidence="2 3">
    <name type="scientific">Papaver atlanticum</name>
    <dbReference type="NCBI Taxonomy" id="357466"/>
    <lineage>
        <taxon>Eukaryota</taxon>
        <taxon>Viridiplantae</taxon>
        <taxon>Streptophyta</taxon>
        <taxon>Embryophyta</taxon>
        <taxon>Tracheophyta</taxon>
        <taxon>Spermatophyta</taxon>
        <taxon>Magnoliopsida</taxon>
        <taxon>Ranunculales</taxon>
        <taxon>Papaveraceae</taxon>
        <taxon>Papaveroideae</taxon>
        <taxon>Papaver</taxon>
    </lineage>
</organism>
<reference evidence="2" key="1">
    <citation type="submission" date="2022-04" db="EMBL/GenBank/DDBJ databases">
        <title>A functionally conserved STORR gene fusion in Papaver species that diverged 16.8 million years ago.</title>
        <authorList>
            <person name="Catania T."/>
        </authorList>
    </citation>
    <scope>NUCLEOTIDE SEQUENCE</scope>
    <source>
        <strain evidence="2">S-188037</strain>
    </source>
</reference>
<evidence type="ECO:0000313" key="3">
    <source>
        <dbReference type="Proteomes" id="UP001202328"/>
    </source>
</evidence>